<name>A0A8D5ZFB7_9CREN</name>
<accession>A0A8D5ZFB7</accession>
<reference evidence="1 2" key="1">
    <citation type="submission" date="2021-04" db="EMBL/GenBank/DDBJ databases">
        <title>Complete genome sequence of Stygiolobus sp. KN-1.</title>
        <authorList>
            <person name="Nakamura K."/>
            <person name="Sakai H."/>
            <person name="Kurosawa N."/>
        </authorList>
    </citation>
    <scope>NUCLEOTIDE SEQUENCE [LARGE SCALE GENOMIC DNA]</scope>
    <source>
        <strain evidence="1 2">KN-1</strain>
    </source>
</reference>
<evidence type="ECO:0000313" key="2">
    <source>
        <dbReference type="Proteomes" id="UP000825123"/>
    </source>
</evidence>
<dbReference type="RefSeq" id="WP_221286596.1">
    <property type="nucleotide sequence ID" value="NZ_AP024597.1"/>
</dbReference>
<evidence type="ECO:0000313" key="1">
    <source>
        <dbReference type="EMBL" id="BCU70168.1"/>
    </source>
</evidence>
<sequence>MSVNELIDYLAKARSEKEVKKRLSRNELALLDFLLQTGVVKRVKNYYYITYVPDMVLYDVVVIDKEDKLVIRGTGEGLKDIDLDFNVVIRSRIAKADESELKLCKDRKIKFQLVYSPSSKNEIPHQMPFTSLFLVYPAKRLEIRVEGAYSEFFAFSTPSPYFFPIATPNSTSPPVWNNAKPMTYGVFIPSNPSKG</sequence>
<protein>
    <submittedName>
        <fullName evidence="1">Uncharacterized protein</fullName>
    </submittedName>
</protein>
<organism evidence="1 2">
    <name type="scientific">Stygiolobus caldivivus</name>
    <dbReference type="NCBI Taxonomy" id="2824673"/>
    <lineage>
        <taxon>Archaea</taxon>
        <taxon>Thermoproteota</taxon>
        <taxon>Thermoprotei</taxon>
        <taxon>Sulfolobales</taxon>
        <taxon>Sulfolobaceae</taxon>
        <taxon>Stygiolobus</taxon>
    </lineage>
</organism>
<keyword evidence="2" id="KW-1185">Reference proteome</keyword>
<dbReference type="KEGG" id="csty:KN1_14650"/>
<dbReference type="AlphaFoldDB" id="A0A8D5ZFB7"/>
<dbReference type="EMBL" id="AP024597">
    <property type="protein sequence ID" value="BCU70168.1"/>
    <property type="molecule type" value="Genomic_DNA"/>
</dbReference>
<dbReference type="Proteomes" id="UP000825123">
    <property type="component" value="Chromosome"/>
</dbReference>
<gene>
    <name evidence="1" type="ORF">KN1_14650</name>
</gene>
<dbReference type="GeneID" id="66163181"/>
<proteinExistence type="predicted"/>